<dbReference type="Gene3D" id="3.30.2010.10">
    <property type="entry name" value="Metalloproteases ('zincins'), catalytic domain"/>
    <property type="match status" value="1"/>
</dbReference>
<evidence type="ECO:0000256" key="12">
    <source>
        <dbReference type="HAMAP-Rule" id="MF_00188"/>
    </source>
</evidence>
<comment type="similarity">
    <text evidence="2 12">Belongs to the peptidase M48B family.</text>
</comment>
<evidence type="ECO:0000259" key="13">
    <source>
        <dbReference type="Pfam" id="PF01435"/>
    </source>
</evidence>
<keyword evidence="6 12" id="KW-0479">Metal-binding</keyword>
<evidence type="ECO:0000256" key="2">
    <source>
        <dbReference type="ARBA" id="ARBA00009779"/>
    </source>
</evidence>
<dbReference type="EMBL" id="MGBR01000001">
    <property type="protein sequence ID" value="OGK73568.1"/>
    <property type="molecule type" value="Genomic_DNA"/>
</dbReference>
<accession>A0A1F7L0E1</accession>
<dbReference type="GO" id="GO:0008270">
    <property type="term" value="F:zinc ion binding"/>
    <property type="evidence" value="ECO:0007669"/>
    <property type="project" value="UniProtKB-UniRule"/>
</dbReference>
<dbReference type="PANTHER" id="PTHR43221:SF1">
    <property type="entry name" value="PROTEASE HTPX"/>
    <property type="match status" value="1"/>
</dbReference>
<protein>
    <recommendedName>
        <fullName evidence="12">Protease HtpX homolog</fullName>
        <ecNumber evidence="12">3.4.24.-</ecNumber>
    </recommendedName>
</protein>
<dbReference type="AlphaFoldDB" id="A0A1F7L0E1"/>
<dbReference type="InterPro" id="IPR001915">
    <property type="entry name" value="Peptidase_M48"/>
</dbReference>
<dbReference type="Proteomes" id="UP000177050">
    <property type="component" value="Unassembled WGS sequence"/>
</dbReference>
<evidence type="ECO:0000256" key="3">
    <source>
        <dbReference type="ARBA" id="ARBA00022475"/>
    </source>
</evidence>
<dbReference type="GO" id="GO:0006508">
    <property type="term" value="P:proteolysis"/>
    <property type="evidence" value="ECO:0007669"/>
    <property type="project" value="UniProtKB-KW"/>
</dbReference>
<dbReference type="HAMAP" id="MF_00188">
    <property type="entry name" value="Pept_M48_protease_HtpX"/>
    <property type="match status" value="1"/>
</dbReference>
<keyword evidence="3 12" id="KW-1003">Cell membrane</keyword>
<evidence type="ECO:0000256" key="9">
    <source>
        <dbReference type="ARBA" id="ARBA00022989"/>
    </source>
</evidence>
<sequence length="301" mass="33700">MSIYSQISSNKTRTYIIFAIFIFLVSGFFYLVGLYSDSGPSYFVIGLLFSFFSTIGSYFLSDKIILFTVGAVEAKKEDYFDYYTVAENVSMAAGLPIPKLFVINDHAPNAFATGRDPKHAVVCVTTGLLERLDRTELEGVIAHEISHIKNYDILLASIVSVLVGTLALVSDWIMRSMWWGGFRGKDDDKDGRGGNPLFLIFMIFVFILTPLIATLIQLAISRKREFLADADGALLTRYPEGLARALEKISQYPHSMSSATTSTAHLFISNPFKKTKNQNWLLSLFSTHPPTQERINVLRSM</sequence>
<dbReference type="GO" id="GO:0005886">
    <property type="term" value="C:plasma membrane"/>
    <property type="evidence" value="ECO:0007669"/>
    <property type="project" value="UniProtKB-SubCell"/>
</dbReference>
<evidence type="ECO:0000256" key="10">
    <source>
        <dbReference type="ARBA" id="ARBA00023049"/>
    </source>
</evidence>
<evidence type="ECO:0000256" key="6">
    <source>
        <dbReference type="ARBA" id="ARBA00022723"/>
    </source>
</evidence>
<feature type="active site" evidence="12">
    <location>
        <position position="144"/>
    </location>
</feature>
<dbReference type="InterPro" id="IPR022919">
    <property type="entry name" value="Pept_M48_protease_HtpX"/>
</dbReference>
<evidence type="ECO:0000256" key="7">
    <source>
        <dbReference type="ARBA" id="ARBA00022801"/>
    </source>
</evidence>
<keyword evidence="4 12" id="KW-0645">Protease</keyword>
<dbReference type="InterPro" id="IPR050083">
    <property type="entry name" value="HtpX_protease"/>
</dbReference>
<evidence type="ECO:0000256" key="8">
    <source>
        <dbReference type="ARBA" id="ARBA00022833"/>
    </source>
</evidence>
<keyword evidence="5 12" id="KW-0812">Transmembrane</keyword>
<keyword evidence="7 12" id="KW-0378">Hydrolase</keyword>
<evidence type="ECO:0000313" key="14">
    <source>
        <dbReference type="EMBL" id="OGK73568.1"/>
    </source>
</evidence>
<comment type="cofactor">
    <cofactor evidence="12">
        <name>Zn(2+)</name>
        <dbReference type="ChEBI" id="CHEBI:29105"/>
    </cofactor>
    <text evidence="12">Binds 1 zinc ion per subunit.</text>
</comment>
<evidence type="ECO:0000256" key="1">
    <source>
        <dbReference type="ARBA" id="ARBA00004651"/>
    </source>
</evidence>
<feature type="transmembrane region" description="Helical" evidence="12">
    <location>
        <begin position="194"/>
        <end position="216"/>
    </location>
</feature>
<dbReference type="EC" id="3.4.24.-" evidence="12"/>
<keyword evidence="11 12" id="KW-0472">Membrane</keyword>
<evidence type="ECO:0000313" key="15">
    <source>
        <dbReference type="Proteomes" id="UP000177050"/>
    </source>
</evidence>
<keyword evidence="10 12" id="KW-0482">Metalloprotease</keyword>
<name>A0A1F7L0E1_9BACT</name>
<feature type="binding site" evidence="12">
    <location>
        <position position="143"/>
    </location>
    <ligand>
        <name>Zn(2+)</name>
        <dbReference type="ChEBI" id="CHEBI:29105"/>
        <note>catalytic</note>
    </ligand>
</feature>
<reference evidence="14 15" key="1">
    <citation type="journal article" date="2016" name="Nat. Commun.">
        <title>Thousands of microbial genomes shed light on interconnected biogeochemical processes in an aquifer system.</title>
        <authorList>
            <person name="Anantharaman K."/>
            <person name="Brown C.T."/>
            <person name="Hug L.A."/>
            <person name="Sharon I."/>
            <person name="Castelle C.J."/>
            <person name="Probst A.J."/>
            <person name="Thomas B.C."/>
            <person name="Singh A."/>
            <person name="Wilkins M.J."/>
            <person name="Karaoz U."/>
            <person name="Brodie E.L."/>
            <person name="Williams K.H."/>
            <person name="Hubbard S.S."/>
            <person name="Banfield J.F."/>
        </authorList>
    </citation>
    <scope>NUCLEOTIDE SEQUENCE [LARGE SCALE GENOMIC DNA]</scope>
</reference>
<feature type="binding site" evidence="12">
    <location>
        <position position="225"/>
    </location>
    <ligand>
        <name>Zn(2+)</name>
        <dbReference type="ChEBI" id="CHEBI:29105"/>
        <note>catalytic</note>
    </ligand>
</feature>
<comment type="caution">
    <text evidence="14">The sequence shown here is derived from an EMBL/GenBank/DDBJ whole genome shotgun (WGS) entry which is preliminary data.</text>
</comment>
<feature type="binding site" evidence="12">
    <location>
        <position position="147"/>
    </location>
    <ligand>
        <name>Zn(2+)</name>
        <dbReference type="ChEBI" id="CHEBI:29105"/>
        <note>catalytic</note>
    </ligand>
</feature>
<dbReference type="PANTHER" id="PTHR43221">
    <property type="entry name" value="PROTEASE HTPX"/>
    <property type="match status" value="1"/>
</dbReference>
<feature type="transmembrane region" description="Helical" evidence="12">
    <location>
        <begin position="153"/>
        <end position="174"/>
    </location>
</feature>
<dbReference type="GO" id="GO:0004222">
    <property type="term" value="F:metalloendopeptidase activity"/>
    <property type="evidence" value="ECO:0007669"/>
    <property type="project" value="UniProtKB-UniRule"/>
</dbReference>
<feature type="transmembrane region" description="Helical" evidence="12">
    <location>
        <begin position="12"/>
        <end position="35"/>
    </location>
</feature>
<keyword evidence="9 12" id="KW-1133">Transmembrane helix</keyword>
<feature type="domain" description="Peptidase M48" evidence="13">
    <location>
        <begin position="85"/>
        <end position="300"/>
    </location>
</feature>
<keyword evidence="8 12" id="KW-0862">Zinc</keyword>
<comment type="subcellular location">
    <subcellularLocation>
        <location evidence="1 12">Cell membrane</location>
        <topology evidence="1 12">Multi-pass membrane protein</topology>
    </subcellularLocation>
</comment>
<dbReference type="Pfam" id="PF01435">
    <property type="entry name" value="Peptidase_M48"/>
    <property type="match status" value="1"/>
</dbReference>
<gene>
    <name evidence="12" type="primary">htpX</name>
    <name evidence="14" type="ORF">A3K52_02130</name>
</gene>
<proteinExistence type="inferred from homology"/>
<evidence type="ECO:0000256" key="11">
    <source>
        <dbReference type="ARBA" id="ARBA00023136"/>
    </source>
</evidence>
<evidence type="ECO:0000256" key="5">
    <source>
        <dbReference type="ARBA" id="ARBA00022692"/>
    </source>
</evidence>
<organism evidence="14 15">
    <name type="scientific">Candidatus Roizmanbacteria bacterium RIFOXYD1_FULL_38_12</name>
    <dbReference type="NCBI Taxonomy" id="1802093"/>
    <lineage>
        <taxon>Bacteria</taxon>
        <taxon>Candidatus Roizmaniibacteriota</taxon>
    </lineage>
</organism>
<feature type="transmembrane region" description="Helical" evidence="12">
    <location>
        <begin position="41"/>
        <end position="60"/>
    </location>
</feature>
<evidence type="ECO:0000256" key="4">
    <source>
        <dbReference type="ARBA" id="ARBA00022670"/>
    </source>
</evidence>
<dbReference type="CDD" id="cd07340">
    <property type="entry name" value="M48B_Htpx_like"/>
    <property type="match status" value="1"/>
</dbReference>